<comment type="caution">
    <text evidence="1">The sequence shown here is derived from an EMBL/GenBank/DDBJ whole genome shotgun (WGS) entry which is preliminary data.</text>
</comment>
<sequence length="239" mass="27170">MHQRVLCMHLQLNNKVITTGRCRERVNSHKTSSETVSVKQAARSINSPPVYKLGVEGKVIRFAVDSGARISVLLTETYDKLFPHKQLKNCDRALMSVTGEKLSLLDKFRCQVKLPNKERCKLKLVVCYEQAKQGRHMDTEAKNTDLEHELLMVRVESQPNMGDWKSRHPHVFASCPKDCIKGFKANLFVNEDATPVFYKSYSVPYALKENSIIEGILKRLPGVSCYLNDLLIAETCGRM</sequence>
<organism evidence="1 2">
    <name type="scientific">Dryococelus australis</name>
    <dbReference type="NCBI Taxonomy" id="614101"/>
    <lineage>
        <taxon>Eukaryota</taxon>
        <taxon>Metazoa</taxon>
        <taxon>Ecdysozoa</taxon>
        <taxon>Arthropoda</taxon>
        <taxon>Hexapoda</taxon>
        <taxon>Insecta</taxon>
        <taxon>Pterygota</taxon>
        <taxon>Neoptera</taxon>
        <taxon>Polyneoptera</taxon>
        <taxon>Phasmatodea</taxon>
        <taxon>Verophasmatodea</taxon>
        <taxon>Anareolatae</taxon>
        <taxon>Phasmatidae</taxon>
        <taxon>Eurycanthinae</taxon>
        <taxon>Dryococelus</taxon>
    </lineage>
</organism>
<dbReference type="EMBL" id="JARBHB010000004">
    <property type="protein sequence ID" value="KAJ8886727.1"/>
    <property type="molecule type" value="Genomic_DNA"/>
</dbReference>
<accession>A0ABQ9HQQ8</accession>
<keyword evidence="2" id="KW-1185">Reference proteome</keyword>
<proteinExistence type="predicted"/>
<dbReference type="Proteomes" id="UP001159363">
    <property type="component" value="Chromosome X"/>
</dbReference>
<gene>
    <name evidence="1" type="ORF">PR048_012939</name>
</gene>
<evidence type="ECO:0000313" key="1">
    <source>
        <dbReference type="EMBL" id="KAJ8886727.1"/>
    </source>
</evidence>
<name>A0ABQ9HQQ8_9NEOP</name>
<evidence type="ECO:0008006" key="3">
    <source>
        <dbReference type="Google" id="ProtNLM"/>
    </source>
</evidence>
<evidence type="ECO:0000313" key="2">
    <source>
        <dbReference type="Proteomes" id="UP001159363"/>
    </source>
</evidence>
<protein>
    <recommendedName>
        <fullName evidence="3">Peptidase A2 domain-containing protein</fullName>
    </recommendedName>
</protein>
<reference evidence="1 2" key="1">
    <citation type="submission" date="2023-02" db="EMBL/GenBank/DDBJ databases">
        <title>LHISI_Scaffold_Assembly.</title>
        <authorList>
            <person name="Stuart O.P."/>
            <person name="Cleave R."/>
            <person name="Magrath M.J.L."/>
            <person name="Mikheyev A.S."/>
        </authorList>
    </citation>
    <scope>NUCLEOTIDE SEQUENCE [LARGE SCALE GENOMIC DNA]</scope>
    <source>
        <strain evidence="1">Daus_M_001</strain>
        <tissue evidence="1">Leg muscle</tissue>
    </source>
</reference>